<dbReference type="InterPro" id="IPR002303">
    <property type="entry name" value="Valyl-tRNA_ligase"/>
</dbReference>
<organism evidence="8">
    <name type="scientific">marine sediment metagenome</name>
    <dbReference type="NCBI Taxonomy" id="412755"/>
    <lineage>
        <taxon>unclassified sequences</taxon>
        <taxon>metagenomes</taxon>
        <taxon>ecological metagenomes</taxon>
    </lineage>
</organism>
<protein>
    <recommendedName>
        <fullName evidence="1">valine--tRNA ligase</fullName>
        <ecNumber evidence="1">6.1.1.9</ecNumber>
    </recommendedName>
    <alternativeName>
        <fullName evidence="7">Valyl-tRNA synthetase</fullName>
    </alternativeName>
</protein>
<keyword evidence="4" id="KW-0067">ATP-binding</keyword>
<feature type="non-terminal residue" evidence="8">
    <location>
        <position position="215"/>
    </location>
</feature>
<evidence type="ECO:0000313" key="8">
    <source>
        <dbReference type="EMBL" id="GAI02555.1"/>
    </source>
</evidence>
<dbReference type="PRINTS" id="PR00986">
    <property type="entry name" value="TRNASYNTHVAL"/>
</dbReference>
<dbReference type="GO" id="GO:0006438">
    <property type="term" value="P:valyl-tRNA aminoacylation"/>
    <property type="evidence" value="ECO:0007669"/>
    <property type="project" value="InterPro"/>
</dbReference>
<keyword evidence="2" id="KW-0436">Ligase</keyword>
<evidence type="ECO:0000256" key="2">
    <source>
        <dbReference type="ARBA" id="ARBA00022598"/>
    </source>
</evidence>
<dbReference type="EC" id="6.1.1.9" evidence="1"/>
<evidence type="ECO:0000256" key="5">
    <source>
        <dbReference type="ARBA" id="ARBA00022917"/>
    </source>
</evidence>
<proteinExistence type="predicted"/>
<accession>X1LJK5</accession>
<dbReference type="AlphaFoldDB" id="X1LJK5"/>
<dbReference type="GO" id="GO:0002161">
    <property type="term" value="F:aminoacyl-tRNA deacylase activity"/>
    <property type="evidence" value="ECO:0007669"/>
    <property type="project" value="InterPro"/>
</dbReference>
<dbReference type="Gene3D" id="3.90.740.10">
    <property type="entry name" value="Valyl/Leucyl/Isoleucyl-tRNA synthetase, editing domain"/>
    <property type="match status" value="1"/>
</dbReference>
<evidence type="ECO:0000256" key="6">
    <source>
        <dbReference type="ARBA" id="ARBA00023146"/>
    </source>
</evidence>
<sequence>EPVEITGQSIEYVTVATTRPETMLGDTAVAMNPADKRAEYLLGKKVRLPIVGRIIPIIADEHVVLPDAESEDEKARFSTGFLKVTPAHDPDDWEIGQRHGLEVVNVMAPDGSISDKYGWGDADSPEAQSLLGMDRFEAREAIVEWFRKENLLENVREYAHEVGHSYRSHVPIEPYLSDQWYIAVKKSIEHLREKFGSGLIEETDVPVNSLAGLAQ</sequence>
<keyword evidence="5" id="KW-0648">Protein biosynthesis</keyword>
<evidence type="ECO:0000256" key="7">
    <source>
        <dbReference type="ARBA" id="ARBA00029936"/>
    </source>
</evidence>
<gene>
    <name evidence="8" type="ORF">S06H3_22735</name>
</gene>
<evidence type="ECO:0000256" key="1">
    <source>
        <dbReference type="ARBA" id="ARBA00013169"/>
    </source>
</evidence>
<dbReference type="GO" id="GO:0005829">
    <property type="term" value="C:cytosol"/>
    <property type="evidence" value="ECO:0007669"/>
    <property type="project" value="TreeGrafter"/>
</dbReference>
<keyword evidence="3" id="KW-0547">Nucleotide-binding</keyword>
<evidence type="ECO:0000256" key="4">
    <source>
        <dbReference type="ARBA" id="ARBA00022840"/>
    </source>
</evidence>
<dbReference type="SUPFAM" id="SSF50677">
    <property type="entry name" value="ValRS/IleRS/LeuRS editing domain"/>
    <property type="match status" value="1"/>
</dbReference>
<reference evidence="8" key="1">
    <citation type="journal article" date="2014" name="Front. Microbiol.">
        <title>High frequency of phylogenetically diverse reductive dehalogenase-homologous genes in deep subseafloor sedimentary metagenomes.</title>
        <authorList>
            <person name="Kawai M."/>
            <person name="Futagami T."/>
            <person name="Toyoda A."/>
            <person name="Takaki Y."/>
            <person name="Nishi S."/>
            <person name="Hori S."/>
            <person name="Arai W."/>
            <person name="Tsubouchi T."/>
            <person name="Morono Y."/>
            <person name="Uchiyama I."/>
            <person name="Ito T."/>
            <person name="Fujiyama A."/>
            <person name="Inagaki F."/>
            <person name="Takami H."/>
        </authorList>
    </citation>
    <scope>NUCLEOTIDE SEQUENCE</scope>
    <source>
        <strain evidence="8">Expedition CK06-06</strain>
    </source>
</reference>
<evidence type="ECO:0000256" key="3">
    <source>
        <dbReference type="ARBA" id="ARBA00022741"/>
    </source>
</evidence>
<dbReference type="GO" id="GO:0004832">
    <property type="term" value="F:valine-tRNA ligase activity"/>
    <property type="evidence" value="ECO:0007669"/>
    <property type="project" value="UniProtKB-EC"/>
</dbReference>
<dbReference type="EMBL" id="BARV01012212">
    <property type="protein sequence ID" value="GAI02555.1"/>
    <property type="molecule type" value="Genomic_DNA"/>
</dbReference>
<dbReference type="InterPro" id="IPR009008">
    <property type="entry name" value="Val/Leu/Ile-tRNA-synth_edit"/>
</dbReference>
<keyword evidence="6" id="KW-0030">Aminoacyl-tRNA synthetase</keyword>
<feature type="non-terminal residue" evidence="8">
    <location>
        <position position="1"/>
    </location>
</feature>
<dbReference type="GO" id="GO:0005524">
    <property type="term" value="F:ATP binding"/>
    <property type="evidence" value="ECO:0007669"/>
    <property type="project" value="UniProtKB-KW"/>
</dbReference>
<comment type="caution">
    <text evidence="8">The sequence shown here is derived from an EMBL/GenBank/DDBJ whole genome shotgun (WGS) entry which is preliminary data.</text>
</comment>
<name>X1LJK5_9ZZZZ</name>
<dbReference type="PANTHER" id="PTHR11946:SF93">
    <property type="entry name" value="VALINE--TRNA LIGASE, CHLOROPLASTIC_MITOCHONDRIAL 2"/>
    <property type="match status" value="1"/>
</dbReference>
<dbReference type="PANTHER" id="PTHR11946">
    <property type="entry name" value="VALYL-TRNA SYNTHETASES"/>
    <property type="match status" value="1"/>
</dbReference>